<dbReference type="InterPro" id="IPR042100">
    <property type="entry name" value="Bug_dom1"/>
</dbReference>
<evidence type="ECO:0000256" key="2">
    <source>
        <dbReference type="SAM" id="SignalP"/>
    </source>
</evidence>
<reference evidence="3" key="1">
    <citation type="submission" date="2020-05" db="EMBL/GenBank/DDBJ databases">
        <authorList>
            <person name="Wang L."/>
            <person name="Shao Z."/>
        </authorList>
    </citation>
    <scope>NUCLEOTIDE SEQUENCE</scope>
    <source>
        <strain evidence="3">MCCC 1A05776</strain>
    </source>
</reference>
<dbReference type="PANTHER" id="PTHR42928">
    <property type="entry name" value="TRICARBOXYLATE-BINDING PROTEIN"/>
    <property type="match status" value="1"/>
</dbReference>
<evidence type="ECO:0000313" key="4">
    <source>
        <dbReference type="Proteomes" id="UP001320178"/>
    </source>
</evidence>
<dbReference type="Gene3D" id="3.40.190.10">
    <property type="entry name" value="Periplasmic binding protein-like II"/>
    <property type="match status" value="1"/>
</dbReference>
<sequence length="363" mass="38891">MPRTTYNKIAAIATGLVLGASVMLPAAHADDYYAGQTIRMIIPFSPGGGTDTFGRLISQHLGRHIPGSPTIVAENVTGAGGLLGSNEFAERVDHDGLTLMTASGHLNLRAFLGLQGLRLDLDALEPVVAAPMGHVTAISTQAGIDDPADLLEAQGRLTKGITDPVGLLESLVALEMFELNYRAVPGYGGRGDTRIAFERGELMINTQSTPAYLNSVQPLVDEGVAMPLYAIGFIDGEGNPQRDPAVPDMITAPELYEQIHGEMPSGTIWEAFKVTVPLVQNTRGTVWVHGDIPDEAMAALREGVEAMVNDPEFQEASASILEGYEIMWGDDLGQIKASMDAASPEVLDYLRDMLNERFGTEFN</sequence>
<keyword evidence="2" id="KW-0732">Signal</keyword>
<evidence type="ECO:0000256" key="1">
    <source>
        <dbReference type="ARBA" id="ARBA00006987"/>
    </source>
</evidence>
<accession>A0AAW4YSR0</accession>
<proteinExistence type="inferred from homology"/>
<gene>
    <name evidence="3" type="ORF">HOP61_06885</name>
</gene>
<reference evidence="3" key="2">
    <citation type="journal article" date="2021" name="Front. Microbiol.">
        <title>Aerobic Denitrification and Heterotrophic Sulfur Oxidation in the Genus Halomonas Revealed by Six Novel Species Characterizations and Genome-Based Analysis.</title>
        <authorList>
            <person name="Wang L."/>
            <person name="Shao Z."/>
        </authorList>
    </citation>
    <scope>NUCLEOTIDE SEQUENCE</scope>
    <source>
        <strain evidence="3">MCCC 1A05776</strain>
    </source>
</reference>
<dbReference type="AlphaFoldDB" id="A0AAW4YSR0"/>
<protein>
    <submittedName>
        <fullName evidence="3">Uncharacterized protein</fullName>
    </submittedName>
</protein>
<feature type="signal peptide" evidence="2">
    <location>
        <begin position="1"/>
        <end position="29"/>
    </location>
</feature>
<dbReference type="EMBL" id="JABFTS010000002">
    <property type="protein sequence ID" value="MCE8051011.1"/>
    <property type="molecule type" value="Genomic_DNA"/>
</dbReference>
<feature type="chain" id="PRO_5043991828" evidence="2">
    <location>
        <begin position="30"/>
        <end position="363"/>
    </location>
</feature>
<evidence type="ECO:0000313" key="3">
    <source>
        <dbReference type="EMBL" id="MCE8051011.1"/>
    </source>
</evidence>
<dbReference type="Proteomes" id="UP001320178">
    <property type="component" value="Unassembled WGS sequence"/>
</dbReference>
<dbReference type="PANTHER" id="PTHR42928:SF5">
    <property type="entry name" value="BLR1237 PROTEIN"/>
    <property type="match status" value="1"/>
</dbReference>
<dbReference type="RefSeq" id="WP_103967901.1">
    <property type="nucleotide sequence ID" value="NZ_FNVC01000001.1"/>
</dbReference>
<organism evidence="3 4">
    <name type="scientific">Billgrantia desiderata</name>
    <dbReference type="NCBI Taxonomy" id="52021"/>
    <lineage>
        <taxon>Bacteria</taxon>
        <taxon>Pseudomonadati</taxon>
        <taxon>Pseudomonadota</taxon>
        <taxon>Gammaproteobacteria</taxon>
        <taxon>Oceanospirillales</taxon>
        <taxon>Halomonadaceae</taxon>
        <taxon>Billgrantia</taxon>
    </lineage>
</organism>
<name>A0AAW4YSR0_9GAMM</name>
<comment type="similarity">
    <text evidence="1">Belongs to the UPF0065 (bug) family.</text>
</comment>
<dbReference type="InterPro" id="IPR005064">
    <property type="entry name" value="BUG"/>
</dbReference>
<dbReference type="Gene3D" id="3.40.190.150">
    <property type="entry name" value="Bordetella uptake gene, domain 1"/>
    <property type="match status" value="1"/>
</dbReference>
<comment type="caution">
    <text evidence="3">The sequence shown here is derived from an EMBL/GenBank/DDBJ whole genome shotgun (WGS) entry which is preliminary data.</text>
</comment>